<accession>A0A1D7XPD1</accession>
<reference evidence="2" key="1">
    <citation type="submission" date="2016-09" db="EMBL/GenBank/DDBJ databases">
        <title>Genomics of Clostridium taeniosporum, an organism which forms endospores with ribbon-like appendages.</title>
        <authorList>
            <person name="Walker J.R."/>
        </authorList>
    </citation>
    <scope>NUCLEOTIDE SEQUENCE [LARGE SCALE GENOMIC DNA]</scope>
    <source>
        <strain evidence="2">1/k</strain>
        <plasmid evidence="2">Plasmid pct3</plasmid>
    </source>
</reference>
<evidence type="ECO:0000313" key="2">
    <source>
        <dbReference type="Proteomes" id="UP000094652"/>
    </source>
</evidence>
<organism evidence="1 2">
    <name type="scientific">Clostridium taeniosporum</name>
    <dbReference type="NCBI Taxonomy" id="394958"/>
    <lineage>
        <taxon>Bacteria</taxon>
        <taxon>Bacillati</taxon>
        <taxon>Bacillota</taxon>
        <taxon>Clostridia</taxon>
        <taxon>Eubacteriales</taxon>
        <taxon>Clostridiaceae</taxon>
        <taxon>Clostridium</taxon>
    </lineage>
</organism>
<dbReference type="EMBL" id="CP017256">
    <property type="protein sequence ID" value="AOR25182.1"/>
    <property type="molecule type" value="Genomic_DNA"/>
</dbReference>
<dbReference type="Proteomes" id="UP000094652">
    <property type="component" value="Plasmid pCt3"/>
</dbReference>
<protein>
    <submittedName>
        <fullName evidence="1">Uncharacterized protein</fullName>
    </submittedName>
</protein>
<keyword evidence="2" id="KW-1185">Reference proteome</keyword>
<keyword evidence="1" id="KW-0614">Plasmid</keyword>
<geneLocation type="plasmid" evidence="2">
    <name>pct3</name>
</geneLocation>
<dbReference type="RefSeq" id="WP_069681298.1">
    <property type="nucleotide sequence ID" value="NZ_CP017256.2"/>
</dbReference>
<evidence type="ECO:0000313" key="1">
    <source>
        <dbReference type="EMBL" id="AOR25182.1"/>
    </source>
</evidence>
<sequence length="74" mass="8596">MCAFNIRSIKLRNYSCKGSLNKLNRFVKQYDNKSITNNVIINDTLKVTKIVTIKDIKFVTKKVTNNITIVKLLY</sequence>
<dbReference type="AlphaFoldDB" id="A0A1D7XPD1"/>
<name>A0A1D7XPD1_9CLOT</name>
<dbReference type="KEGG" id="ctae:BGI42_15715"/>
<proteinExistence type="predicted"/>
<gene>
    <name evidence="1" type="ORF">BGI42_15715</name>
</gene>